<gene>
    <name evidence="2" type="ORF">TR51_24035</name>
</gene>
<dbReference type="STRING" id="2064.TR51_24035"/>
<keyword evidence="1" id="KW-0812">Transmembrane</keyword>
<dbReference type="PATRIC" id="fig|2064.6.peg.5142"/>
<comment type="caution">
    <text evidence="2">The sequence shown here is derived from an EMBL/GenBank/DDBJ whole genome shotgun (WGS) entry which is preliminary data.</text>
</comment>
<dbReference type="AlphaFoldDB" id="A0A0D0PP29"/>
<protein>
    <submittedName>
        <fullName evidence="2">Uncharacterized protein</fullName>
    </submittedName>
</protein>
<proteinExistence type="predicted"/>
<keyword evidence="1" id="KW-0472">Membrane</keyword>
<keyword evidence="3" id="KW-1185">Reference proteome</keyword>
<feature type="transmembrane region" description="Helical" evidence="1">
    <location>
        <begin position="26"/>
        <end position="45"/>
    </location>
</feature>
<reference evidence="2 3" key="1">
    <citation type="submission" date="2015-02" db="EMBL/GenBank/DDBJ databases">
        <title>Draft genome sequence of Kitasatospora griseola MF730-N6, a bafilomycin, terpentecin and satosporin producer.</title>
        <authorList>
            <person name="Arens J.C."/>
            <person name="Haltli B."/>
            <person name="Kerr R.G."/>
        </authorList>
    </citation>
    <scope>NUCLEOTIDE SEQUENCE [LARGE SCALE GENOMIC DNA]</scope>
    <source>
        <strain evidence="2 3">MF730-N6</strain>
    </source>
</reference>
<organism evidence="2 3">
    <name type="scientific">Kitasatospora griseola</name>
    <name type="common">Streptomyces griseolosporeus</name>
    <dbReference type="NCBI Taxonomy" id="2064"/>
    <lineage>
        <taxon>Bacteria</taxon>
        <taxon>Bacillati</taxon>
        <taxon>Actinomycetota</taxon>
        <taxon>Actinomycetes</taxon>
        <taxon>Kitasatosporales</taxon>
        <taxon>Streptomycetaceae</taxon>
        <taxon>Kitasatospora</taxon>
    </lineage>
</organism>
<dbReference type="Proteomes" id="UP000032066">
    <property type="component" value="Unassembled WGS sequence"/>
</dbReference>
<sequence>MYGPHVGGIPPVAAGGGVLASTGSPGLGLAAAAATGLLLVGVVLVRRGRLATAPPRPERSDPDRRP</sequence>
<name>A0A0D0PP29_KITGR</name>
<keyword evidence="1" id="KW-1133">Transmembrane helix</keyword>
<accession>A0A0D0PP29</accession>
<dbReference type="EMBL" id="JXZB01000004">
    <property type="protein sequence ID" value="KIQ62202.1"/>
    <property type="molecule type" value="Genomic_DNA"/>
</dbReference>
<evidence type="ECO:0000313" key="3">
    <source>
        <dbReference type="Proteomes" id="UP000032066"/>
    </source>
</evidence>
<evidence type="ECO:0000256" key="1">
    <source>
        <dbReference type="SAM" id="Phobius"/>
    </source>
</evidence>
<evidence type="ECO:0000313" key="2">
    <source>
        <dbReference type="EMBL" id="KIQ62202.1"/>
    </source>
</evidence>
<dbReference type="RefSeq" id="WP_043914102.1">
    <property type="nucleotide sequence ID" value="NZ_BMRI01000015.1"/>
</dbReference>